<name>A0ABV2A7B2_9GAMM</name>
<evidence type="ECO:0000313" key="2">
    <source>
        <dbReference type="EMBL" id="MES0872711.1"/>
    </source>
</evidence>
<keyword evidence="3" id="KW-1185">Reference proteome</keyword>
<evidence type="ECO:0000259" key="1">
    <source>
        <dbReference type="SMART" id="SM00858"/>
    </source>
</evidence>
<accession>A0ABV2A7B2</accession>
<dbReference type="RefSeq" id="WP_352886802.1">
    <property type="nucleotide sequence ID" value="NZ_JBEPIJ010000001.1"/>
</dbReference>
<comment type="caution">
    <text evidence="2">The sequence shown here is derived from an EMBL/GenBank/DDBJ whole genome shotgun (WGS) entry which is preliminary data.</text>
</comment>
<dbReference type="InterPro" id="IPR031571">
    <property type="entry name" value="RcpC_dom"/>
</dbReference>
<dbReference type="SMART" id="SM00858">
    <property type="entry name" value="SAF"/>
    <property type="match status" value="1"/>
</dbReference>
<protein>
    <submittedName>
        <fullName evidence="2">Flp pilus assembly protein CpaB</fullName>
    </submittedName>
</protein>
<reference evidence="2 3" key="1">
    <citation type="submission" date="2024-06" db="EMBL/GenBank/DDBJ databases">
        <authorList>
            <person name="Li Z."/>
            <person name="Jiang Y."/>
        </authorList>
    </citation>
    <scope>NUCLEOTIDE SEQUENCE [LARGE SCALE GENOMIC DNA]</scope>
    <source>
        <strain evidence="2 3">HSW-8</strain>
    </source>
</reference>
<dbReference type="InterPro" id="IPR013974">
    <property type="entry name" value="SAF"/>
</dbReference>
<dbReference type="Pfam" id="PF08666">
    <property type="entry name" value="SAF"/>
    <property type="match status" value="1"/>
</dbReference>
<dbReference type="InterPro" id="IPR017592">
    <property type="entry name" value="Pilus_assmbl_Flp-typ_CpaB"/>
</dbReference>
<proteinExistence type="predicted"/>
<dbReference type="NCBIfam" id="TIGR03177">
    <property type="entry name" value="pilus_cpaB"/>
    <property type="match status" value="1"/>
</dbReference>
<feature type="domain" description="SAF" evidence="1">
    <location>
        <begin position="50"/>
        <end position="110"/>
    </location>
</feature>
<sequence>MSSTTLKVVAVVAVLLAVVLAFVGFKISRDYAAQVQQAQQQVTQQQVQQTLAVVALKPLAAYQPIARDAVALVPVSVVPADPYGSIDDVVGKVPLVDIDAGAPVTQRYFKEGNVLARIIPPGHQAVSVEINDVVAVGGFVRPGDIVDVLLYLRGGTGLDQPQSRVLLEAARVLAYEERIIDRPEGVRDDAGQRSRQRTAVLAVPEDQTTKLMLGASLGELRLALHSQAPLVAGAPMPPVGQSDPTRTAERAPDKAIGLAELARLQRARQAQPRPQVEILRGAKREVVTTH</sequence>
<dbReference type="Proteomes" id="UP001465331">
    <property type="component" value="Unassembled WGS sequence"/>
</dbReference>
<dbReference type="EMBL" id="JBEPIJ010000001">
    <property type="protein sequence ID" value="MES0872711.1"/>
    <property type="molecule type" value="Genomic_DNA"/>
</dbReference>
<gene>
    <name evidence="2" type="primary">cpaB</name>
    <name evidence="2" type="ORF">ABSH63_01615</name>
</gene>
<organism evidence="2 3">
    <name type="scientific">Sinimarinibacterium thermocellulolyticum</name>
    <dbReference type="NCBI Taxonomy" id="3170016"/>
    <lineage>
        <taxon>Bacteria</taxon>
        <taxon>Pseudomonadati</taxon>
        <taxon>Pseudomonadota</taxon>
        <taxon>Gammaproteobacteria</taxon>
        <taxon>Nevskiales</taxon>
        <taxon>Nevskiaceae</taxon>
        <taxon>Sinimarinibacterium</taxon>
    </lineage>
</organism>
<evidence type="ECO:0000313" key="3">
    <source>
        <dbReference type="Proteomes" id="UP001465331"/>
    </source>
</evidence>
<dbReference type="CDD" id="cd11614">
    <property type="entry name" value="SAF_CpaB_FlgA_like"/>
    <property type="match status" value="1"/>
</dbReference>
<dbReference type="Pfam" id="PF16976">
    <property type="entry name" value="RcpC"/>
    <property type="match status" value="1"/>
</dbReference>